<feature type="compositionally biased region" description="Low complexity" evidence="2">
    <location>
        <begin position="475"/>
        <end position="492"/>
    </location>
</feature>
<dbReference type="Proteomes" id="UP001189429">
    <property type="component" value="Unassembled WGS sequence"/>
</dbReference>
<proteinExistence type="predicted"/>
<keyword evidence="1" id="KW-0802">TPR repeat</keyword>
<sequence>MPKDIAIVEINALLAIAIKFGDKQARKQSESWSKQRVAESRGISLRDIIAGNKGGLVLVDDDELLGIDHSQYDFSPSDLEEFTRRKEIPQAGFKGMCAGTSKEGGGELDLFVVSSGWPRAVKRTTVRYEAATKPREPVRIQFFKQVANLQAGNFRSRPPTLMSDQIGEFGAKFTGVQSVAQNVFDALGRGPLGAKACADFLANGAAVLGDASEFPGSSIRDGVTRQLQRESGKSVGVGVRLCYDVAWAALSSSTFAAYERGNDAEDRVAELGLRLHPSPAINEREFLHWQIRVCKAVIKHGPAAALAGGRGARGATPASAVRALGGGGPDRLRRWRGPSVVEAVRGPPVEELAAEVTSLSSNRQRDLLTTRLLALLRRAGPGERAERLQGLALQVFAFHEDPAVGALMRAGARHAEAGELEAGAAHFRAVLRVDPEDFTRKPGTDWRACSTTLGTTGPPRRRARAGRWRAAAGALRGPGWAGPRRAAGPAPRRGGGGVPGREGASARLLLGVGADAQAAELADSAQALATALASAALATIRAAPTSVVLLVSAAMLGIGGLGGDGGQIYSPWSTRVDIQTEQSTAELAPGVTQFKFSRQVVRTTRTGAPLSDLQDAVSKLETNAERRKTTARLLDELSVCTDARRSAAISDLVWRAWLFHESPVVQSLIAGGQECLSQGDLFGAEKLFMSAAYVDPSYAEAWNRLATVHYLMGDQALSLAEIRQTLDLEPLHFGALSGRGLVFLQLERYGDAAEAFREARAVMPASPNLAADAEFADEMAERAEAASGTSP</sequence>
<name>A0ABN9UPW4_9DINO</name>
<dbReference type="InterPro" id="IPR019734">
    <property type="entry name" value="TPR_rpt"/>
</dbReference>
<accession>A0ABN9UPW4</accession>
<feature type="region of interest" description="Disordered" evidence="2">
    <location>
        <begin position="475"/>
        <end position="501"/>
    </location>
</feature>
<evidence type="ECO:0000256" key="2">
    <source>
        <dbReference type="SAM" id="MobiDB-lite"/>
    </source>
</evidence>
<feature type="repeat" description="TPR" evidence="1">
    <location>
        <begin position="733"/>
        <end position="766"/>
    </location>
</feature>
<evidence type="ECO:0000313" key="4">
    <source>
        <dbReference type="Proteomes" id="UP001189429"/>
    </source>
</evidence>
<feature type="repeat" description="TPR" evidence="1">
    <location>
        <begin position="699"/>
        <end position="732"/>
    </location>
</feature>
<feature type="repeat" description="TPR" evidence="1">
    <location>
        <begin position="404"/>
        <end position="437"/>
    </location>
</feature>
<evidence type="ECO:0000256" key="1">
    <source>
        <dbReference type="PROSITE-ProRule" id="PRU00339"/>
    </source>
</evidence>
<keyword evidence="4" id="KW-1185">Reference proteome</keyword>
<dbReference type="Gene3D" id="1.25.40.10">
    <property type="entry name" value="Tetratricopeptide repeat domain"/>
    <property type="match status" value="1"/>
</dbReference>
<reference evidence="3" key="1">
    <citation type="submission" date="2023-10" db="EMBL/GenBank/DDBJ databases">
        <authorList>
            <person name="Chen Y."/>
            <person name="Shah S."/>
            <person name="Dougan E. K."/>
            <person name="Thang M."/>
            <person name="Chan C."/>
        </authorList>
    </citation>
    <scope>NUCLEOTIDE SEQUENCE [LARGE SCALE GENOMIC DNA]</scope>
</reference>
<protein>
    <submittedName>
        <fullName evidence="3">Uncharacterized protein</fullName>
    </submittedName>
</protein>
<evidence type="ECO:0000313" key="3">
    <source>
        <dbReference type="EMBL" id="CAK0861423.1"/>
    </source>
</evidence>
<dbReference type="SUPFAM" id="SSF48452">
    <property type="entry name" value="TPR-like"/>
    <property type="match status" value="1"/>
</dbReference>
<organism evidence="3 4">
    <name type="scientific">Prorocentrum cordatum</name>
    <dbReference type="NCBI Taxonomy" id="2364126"/>
    <lineage>
        <taxon>Eukaryota</taxon>
        <taxon>Sar</taxon>
        <taxon>Alveolata</taxon>
        <taxon>Dinophyceae</taxon>
        <taxon>Prorocentrales</taxon>
        <taxon>Prorocentraceae</taxon>
        <taxon>Prorocentrum</taxon>
    </lineage>
</organism>
<dbReference type="PROSITE" id="PS50005">
    <property type="entry name" value="TPR"/>
    <property type="match status" value="3"/>
</dbReference>
<comment type="caution">
    <text evidence="3">The sequence shown here is derived from an EMBL/GenBank/DDBJ whole genome shotgun (WGS) entry which is preliminary data.</text>
</comment>
<dbReference type="EMBL" id="CAUYUJ010016060">
    <property type="protein sequence ID" value="CAK0861423.1"/>
    <property type="molecule type" value="Genomic_DNA"/>
</dbReference>
<dbReference type="SMART" id="SM00028">
    <property type="entry name" value="TPR"/>
    <property type="match status" value="3"/>
</dbReference>
<gene>
    <name evidence="3" type="ORF">PCOR1329_LOCUS50095</name>
</gene>
<dbReference type="InterPro" id="IPR011990">
    <property type="entry name" value="TPR-like_helical_dom_sf"/>
</dbReference>